<evidence type="ECO:0000256" key="1">
    <source>
        <dbReference type="SAM" id="MobiDB-lite"/>
    </source>
</evidence>
<accession>A0ABR5ADU1</accession>
<proteinExistence type="predicted"/>
<dbReference type="Proteomes" id="UP000031967">
    <property type="component" value="Unassembled WGS sequence"/>
</dbReference>
<evidence type="ECO:0000313" key="3">
    <source>
        <dbReference type="Proteomes" id="UP000031967"/>
    </source>
</evidence>
<reference evidence="2 3" key="1">
    <citation type="submission" date="2014-12" db="EMBL/GenBank/DDBJ databases">
        <title>Draft genome sequence of Paenibacillus kamchatkensis strain B-2647.</title>
        <authorList>
            <person name="Karlyshev A.V."/>
            <person name="Kudryashova E.B."/>
        </authorList>
    </citation>
    <scope>NUCLEOTIDE SEQUENCE [LARGE SCALE GENOMIC DNA]</scope>
    <source>
        <strain evidence="2 3">VKM B-2647</strain>
    </source>
</reference>
<organism evidence="2 3">
    <name type="scientific">Gordoniibacillus kamchatkensis</name>
    <dbReference type="NCBI Taxonomy" id="1590651"/>
    <lineage>
        <taxon>Bacteria</taxon>
        <taxon>Bacillati</taxon>
        <taxon>Bacillota</taxon>
        <taxon>Bacilli</taxon>
        <taxon>Bacillales</taxon>
        <taxon>Paenibacillaceae</taxon>
        <taxon>Gordoniibacillus</taxon>
    </lineage>
</organism>
<feature type="region of interest" description="Disordered" evidence="1">
    <location>
        <begin position="1"/>
        <end position="23"/>
    </location>
</feature>
<comment type="caution">
    <text evidence="2">The sequence shown here is derived from an EMBL/GenBank/DDBJ whole genome shotgun (WGS) entry which is preliminary data.</text>
</comment>
<keyword evidence="3" id="KW-1185">Reference proteome</keyword>
<gene>
    <name evidence="2" type="ORF">SD70_21855</name>
</gene>
<protein>
    <submittedName>
        <fullName evidence="2">Uncharacterized protein</fullName>
    </submittedName>
</protein>
<sequence length="70" mass="7911">MLFRFGMKKRPRPSVPGGLPFPARNRPKYRRSLYVLMERGEGGFAHGCNERTTVIDGCRMRATAAEDAEP</sequence>
<feature type="compositionally biased region" description="Basic residues" evidence="1">
    <location>
        <begin position="1"/>
        <end position="12"/>
    </location>
</feature>
<name>A0ABR5ADU1_9BACL</name>
<dbReference type="EMBL" id="JXAK01000042">
    <property type="protein sequence ID" value="KIL39184.1"/>
    <property type="molecule type" value="Genomic_DNA"/>
</dbReference>
<evidence type="ECO:0000313" key="2">
    <source>
        <dbReference type="EMBL" id="KIL39184.1"/>
    </source>
</evidence>